<evidence type="ECO:0000256" key="1">
    <source>
        <dbReference type="ARBA" id="ARBA00004651"/>
    </source>
</evidence>
<feature type="transmembrane region" description="Helical" evidence="6">
    <location>
        <begin position="325"/>
        <end position="356"/>
    </location>
</feature>
<feature type="transmembrane region" description="Helical" evidence="6">
    <location>
        <begin position="125"/>
        <end position="144"/>
    </location>
</feature>
<keyword evidence="3 6" id="KW-0812">Transmembrane</keyword>
<dbReference type="PANTHER" id="PTHR42770:SF7">
    <property type="entry name" value="MEMBRANE PROTEIN"/>
    <property type="match status" value="1"/>
</dbReference>
<dbReference type="PANTHER" id="PTHR42770">
    <property type="entry name" value="AMINO ACID TRANSPORTER-RELATED"/>
    <property type="match status" value="1"/>
</dbReference>
<dbReference type="Proteomes" id="UP001501257">
    <property type="component" value="Unassembled WGS sequence"/>
</dbReference>
<proteinExistence type="predicted"/>
<name>A0ABP9TIZ0_9MICC</name>
<feature type="transmembrane region" description="Helical" evidence="6">
    <location>
        <begin position="226"/>
        <end position="248"/>
    </location>
</feature>
<keyword evidence="8" id="KW-1185">Reference proteome</keyword>
<sequence length="418" mass="42358">MRDTSGEKAGQGLQRRLGTSDAVMIGLGAMVGAGLFSAFTPAASAAGSALLVSLFLAAALAYANARSSAQLAAQYPTSGGTYAYGREVLGPWPGFIAGWGFVIGKTASAAAMALTFATYTVPESWVKPAAALAVVVLVGVNCLGVTRTATVAKIIAITVLALVAVILVMIAAGNHSLPTHAPGTYTGVLGVLQGTSLLFFAFAGYARIATLGEEVRNPGTSIPRAIGIGLGIVVLLYTAVAVVLIQILGTAGIAQTTKPLATALGDSWALPLVQIAASLASLGALLALVAGIGRTTMAMARENDLPHWLSAVHPRFSTPYRAEAVAGAAVLVLVAFFDLGTAIGFSSFGVLVYYLIANISAIKQPRAERTSPVWLGVSGAVGCVVVVAALPTGAVMGGLAMFAVGFGYRAVRLQLGAR</sequence>
<evidence type="ECO:0000313" key="7">
    <source>
        <dbReference type="EMBL" id="GAA5226361.1"/>
    </source>
</evidence>
<comment type="caution">
    <text evidence="7">The sequence shown here is derived from an EMBL/GenBank/DDBJ whole genome shotgun (WGS) entry which is preliminary data.</text>
</comment>
<gene>
    <name evidence="7" type="ORF">GCM10025778_08920</name>
</gene>
<feature type="transmembrane region" description="Helical" evidence="6">
    <location>
        <begin position="376"/>
        <end position="408"/>
    </location>
</feature>
<evidence type="ECO:0000256" key="3">
    <source>
        <dbReference type="ARBA" id="ARBA00022692"/>
    </source>
</evidence>
<feature type="transmembrane region" description="Helical" evidence="6">
    <location>
        <begin position="96"/>
        <end position="119"/>
    </location>
</feature>
<evidence type="ECO:0000256" key="4">
    <source>
        <dbReference type="ARBA" id="ARBA00022989"/>
    </source>
</evidence>
<accession>A0ABP9TIZ0</accession>
<feature type="transmembrane region" description="Helical" evidence="6">
    <location>
        <begin position="21"/>
        <end position="39"/>
    </location>
</feature>
<evidence type="ECO:0000256" key="6">
    <source>
        <dbReference type="SAM" id="Phobius"/>
    </source>
</evidence>
<protein>
    <submittedName>
        <fullName evidence="7">APC family permease</fullName>
    </submittedName>
</protein>
<dbReference type="Gene3D" id="1.20.1740.10">
    <property type="entry name" value="Amino acid/polyamine transporter I"/>
    <property type="match status" value="1"/>
</dbReference>
<evidence type="ECO:0000256" key="2">
    <source>
        <dbReference type="ARBA" id="ARBA00022475"/>
    </source>
</evidence>
<reference evidence="8" key="1">
    <citation type="journal article" date="2019" name="Int. J. Syst. Evol. Microbiol.">
        <title>The Global Catalogue of Microorganisms (GCM) 10K type strain sequencing project: providing services to taxonomists for standard genome sequencing and annotation.</title>
        <authorList>
            <consortium name="The Broad Institute Genomics Platform"/>
            <consortium name="The Broad Institute Genome Sequencing Center for Infectious Disease"/>
            <person name="Wu L."/>
            <person name="Ma J."/>
        </authorList>
    </citation>
    <scope>NUCLEOTIDE SEQUENCE [LARGE SCALE GENOMIC DNA]</scope>
    <source>
        <strain evidence="8">JCM 18952</strain>
    </source>
</reference>
<dbReference type="Pfam" id="PF13520">
    <property type="entry name" value="AA_permease_2"/>
    <property type="match status" value="1"/>
</dbReference>
<dbReference type="InterPro" id="IPR050367">
    <property type="entry name" value="APC_superfamily"/>
</dbReference>
<dbReference type="PIRSF" id="PIRSF006060">
    <property type="entry name" value="AA_transporter"/>
    <property type="match status" value="1"/>
</dbReference>
<dbReference type="EMBL" id="BAABLK010000016">
    <property type="protein sequence ID" value="GAA5226361.1"/>
    <property type="molecule type" value="Genomic_DNA"/>
</dbReference>
<dbReference type="RefSeq" id="WP_210102067.1">
    <property type="nucleotide sequence ID" value="NZ_BAABLK010000016.1"/>
</dbReference>
<evidence type="ECO:0000313" key="8">
    <source>
        <dbReference type="Proteomes" id="UP001501257"/>
    </source>
</evidence>
<keyword evidence="2" id="KW-1003">Cell membrane</keyword>
<keyword evidence="5 6" id="KW-0472">Membrane</keyword>
<keyword evidence="4 6" id="KW-1133">Transmembrane helix</keyword>
<feature type="transmembrane region" description="Helical" evidence="6">
    <location>
        <begin position="268"/>
        <end position="292"/>
    </location>
</feature>
<comment type="subcellular location">
    <subcellularLocation>
        <location evidence="1">Cell membrane</location>
        <topology evidence="1">Multi-pass membrane protein</topology>
    </subcellularLocation>
</comment>
<feature type="transmembrane region" description="Helical" evidence="6">
    <location>
        <begin position="45"/>
        <end position="65"/>
    </location>
</feature>
<evidence type="ECO:0000256" key="5">
    <source>
        <dbReference type="ARBA" id="ARBA00023136"/>
    </source>
</evidence>
<feature type="transmembrane region" description="Helical" evidence="6">
    <location>
        <begin position="151"/>
        <end position="172"/>
    </location>
</feature>
<organism evidence="7 8">
    <name type="scientific">Paeniglutamicibacter antarcticus</name>
    <dbReference type="NCBI Taxonomy" id="494023"/>
    <lineage>
        <taxon>Bacteria</taxon>
        <taxon>Bacillati</taxon>
        <taxon>Actinomycetota</taxon>
        <taxon>Actinomycetes</taxon>
        <taxon>Micrococcales</taxon>
        <taxon>Micrococcaceae</taxon>
        <taxon>Paeniglutamicibacter</taxon>
    </lineage>
</organism>
<feature type="transmembrane region" description="Helical" evidence="6">
    <location>
        <begin position="184"/>
        <end position="205"/>
    </location>
</feature>
<dbReference type="InterPro" id="IPR002293">
    <property type="entry name" value="AA/rel_permease1"/>
</dbReference>